<dbReference type="AlphaFoldDB" id="A0A0A6PTQ0"/>
<comment type="caution">
    <text evidence="2">The sequence shown here is derived from an EMBL/GenBank/DDBJ whole genome shotgun (WGS) entry which is preliminary data.</text>
</comment>
<dbReference type="Proteomes" id="UP000238081">
    <property type="component" value="Unassembled WGS sequence"/>
</dbReference>
<proteinExistence type="predicted"/>
<protein>
    <recommendedName>
        <fullName evidence="4">Prepilin-type N-terminal cleavage/methylation domain-containing protein</fullName>
    </recommendedName>
</protein>
<feature type="transmembrane region" description="Helical" evidence="1">
    <location>
        <begin position="14"/>
        <end position="35"/>
    </location>
</feature>
<dbReference type="EMBL" id="LRDH01000096">
    <property type="protein sequence ID" value="PPV15896.1"/>
    <property type="molecule type" value="Genomic_DNA"/>
</dbReference>
<evidence type="ECO:0000313" key="3">
    <source>
        <dbReference type="Proteomes" id="UP000238081"/>
    </source>
</evidence>
<keyword evidence="1" id="KW-0472">Membrane</keyword>
<evidence type="ECO:0000256" key="1">
    <source>
        <dbReference type="SAM" id="Phobius"/>
    </source>
</evidence>
<organism evidence="2 3">
    <name type="scientific">Clostridium butyricum</name>
    <dbReference type="NCBI Taxonomy" id="1492"/>
    <lineage>
        <taxon>Bacteria</taxon>
        <taxon>Bacillati</taxon>
        <taxon>Bacillota</taxon>
        <taxon>Clostridia</taxon>
        <taxon>Eubacteriales</taxon>
        <taxon>Clostridiaceae</taxon>
        <taxon>Clostridium</taxon>
    </lineage>
</organism>
<name>A0A0A6PTQ0_CLOBU</name>
<keyword evidence="1" id="KW-1133">Transmembrane helix</keyword>
<evidence type="ECO:0000313" key="2">
    <source>
        <dbReference type="EMBL" id="PPV15896.1"/>
    </source>
</evidence>
<accession>A0A0A6PTQ0</accession>
<gene>
    <name evidence="2" type="ORF">AWN73_02080</name>
</gene>
<keyword evidence="1" id="KW-0812">Transmembrane</keyword>
<reference evidence="2 3" key="1">
    <citation type="submission" date="2016-01" db="EMBL/GenBank/DDBJ databases">
        <title>Characterization of the Clostridium difficile lineages that are prevalent in Hong Kong and China.</title>
        <authorList>
            <person name="Kwok J.S.-L."/>
            <person name="Lam W.-Y."/>
            <person name="Ip M."/>
            <person name="Chan T.-F."/>
            <person name="Hawkey P.M."/>
            <person name="Tsui S.K.-W."/>
        </authorList>
    </citation>
    <scope>NUCLEOTIDE SEQUENCE [LARGE SCALE GENOMIC DNA]</scope>
    <source>
        <strain evidence="2 3">300064</strain>
    </source>
</reference>
<sequence length="147" mass="17230">MKYKKSGFTILESIIYIFLSTMIIAEGLNLFMPMYKTYLEIKNKSIRSNEYENFYINLNNIISEGAMDNIVIGNDYVTLCKSELGDNLKKTIRVHDKKIVVVYSRGDEILTYNNMLFNIEKIEINKKENLIYMNIYDENGDKYICSV</sequence>
<dbReference type="RefSeq" id="WP_043661313.1">
    <property type="nucleotide sequence ID" value="NZ_JSEG01000001.1"/>
</dbReference>
<evidence type="ECO:0008006" key="4">
    <source>
        <dbReference type="Google" id="ProtNLM"/>
    </source>
</evidence>